<gene>
    <name evidence="2" type="ORF">FHS18_002256</name>
</gene>
<evidence type="ECO:0000313" key="2">
    <source>
        <dbReference type="EMBL" id="MBB3110189.1"/>
    </source>
</evidence>
<dbReference type="Gene3D" id="1.20.120.450">
    <property type="entry name" value="dinb family like domain"/>
    <property type="match status" value="1"/>
</dbReference>
<comment type="caution">
    <text evidence="2">The sequence shown here is derived from an EMBL/GenBank/DDBJ whole genome shotgun (WGS) entry which is preliminary data.</text>
</comment>
<dbReference type="InterPro" id="IPR024775">
    <property type="entry name" value="DinB-like"/>
</dbReference>
<evidence type="ECO:0000259" key="1">
    <source>
        <dbReference type="Pfam" id="PF12867"/>
    </source>
</evidence>
<dbReference type="Pfam" id="PF12867">
    <property type="entry name" value="DinB_2"/>
    <property type="match status" value="1"/>
</dbReference>
<organism evidence="2 3">
    <name type="scientific">Paenibacillus phyllosphaerae</name>
    <dbReference type="NCBI Taxonomy" id="274593"/>
    <lineage>
        <taxon>Bacteria</taxon>
        <taxon>Bacillati</taxon>
        <taxon>Bacillota</taxon>
        <taxon>Bacilli</taxon>
        <taxon>Bacillales</taxon>
        <taxon>Paenibacillaceae</taxon>
        <taxon>Paenibacillus</taxon>
    </lineage>
</organism>
<feature type="domain" description="DinB-like" evidence="1">
    <location>
        <begin position="16"/>
        <end position="157"/>
    </location>
</feature>
<evidence type="ECO:0000313" key="3">
    <source>
        <dbReference type="Proteomes" id="UP000570361"/>
    </source>
</evidence>
<sequence length="175" mass="20208">MLHSRSIIEQYKADLGRYTPDQLRYIDEKGVWSLGQLYDHLILTALDYLEQAQRCASASAEQPEGKTAAGEQLFKNGAFPPIRIKLPDGPSNHPSNERTIDELVQELDRLNGEMSEWEVKMSTINPNCKVKHDGFGWLNAQEWFAMIEMHSRHHLRQKAELEQRLSCRDRSDTRS</sequence>
<name>A0A7W5FMN4_9BACL</name>
<accession>A0A7W5FMN4</accession>
<proteinExistence type="predicted"/>
<dbReference type="AlphaFoldDB" id="A0A7W5FMN4"/>
<reference evidence="2 3" key="1">
    <citation type="submission" date="2020-08" db="EMBL/GenBank/DDBJ databases">
        <title>Genomic Encyclopedia of Type Strains, Phase III (KMG-III): the genomes of soil and plant-associated and newly described type strains.</title>
        <authorList>
            <person name="Whitman W."/>
        </authorList>
    </citation>
    <scope>NUCLEOTIDE SEQUENCE [LARGE SCALE GENOMIC DNA]</scope>
    <source>
        <strain evidence="2 3">CECT 5862</strain>
    </source>
</reference>
<dbReference type="SUPFAM" id="SSF109854">
    <property type="entry name" value="DinB/YfiT-like putative metalloenzymes"/>
    <property type="match status" value="1"/>
</dbReference>
<dbReference type="InterPro" id="IPR034660">
    <property type="entry name" value="DinB/YfiT-like"/>
</dbReference>
<protein>
    <recommendedName>
        <fullName evidence="1">DinB-like domain-containing protein</fullName>
    </recommendedName>
</protein>
<dbReference type="RefSeq" id="WP_183599984.1">
    <property type="nucleotide sequence ID" value="NZ_JACHXK010000004.1"/>
</dbReference>
<dbReference type="EMBL" id="JACHXK010000004">
    <property type="protein sequence ID" value="MBB3110189.1"/>
    <property type="molecule type" value="Genomic_DNA"/>
</dbReference>
<keyword evidence="3" id="KW-1185">Reference proteome</keyword>
<dbReference type="Proteomes" id="UP000570361">
    <property type="component" value="Unassembled WGS sequence"/>
</dbReference>